<feature type="chain" id="PRO_5006869230" evidence="1">
    <location>
        <begin position="22"/>
        <end position="371"/>
    </location>
</feature>
<sequence>MTLSLDKVLITCFLLISGASSEILSLDKTSNFDFEKSAIFETVTSFWWSLKSSGILRCPLEILQLVAAIVNPQYPDAGDGCTLGAYLLPHSNPAMYLKCIPRQSENINVKLKYLITLGTTLSKFMTAVKEGPESVADNPSVKDTAIKLLKNKAAGWFGNRKIPIPRYLHLPGIHKCGELEAVRCTPGTVFNFFNQSCSTGITTSMQNLKFFLTHIRKIKNISKYINSTEMRELLPDLSHVLLATVGNSTFDSFANLWQKFKTEYQNLTFGMIFQHIVSEQIDFTKLMNYDKERTFQMYKNMASVIGLYNILTGNVQPYTVTPRMMMDYAHGTANLLSTQLPSPDKILKKINRHFEKKLTSPFATILFHTNT</sequence>
<reference evidence="2 3" key="1">
    <citation type="submission" date="2015-01" db="EMBL/GenBank/DDBJ databases">
        <title>Evolution of Trichinella species and genotypes.</title>
        <authorList>
            <person name="Korhonen P.K."/>
            <person name="Edoardo P."/>
            <person name="Giuseppe L.R."/>
            <person name="Gasser R.B."/>
        </authorList>
    </citation>
    <scope>NUCLEOTIDE SEQUENCE [LARGE SCALE GENOMIC DNA]</scope>
    <source>
        <strain evidence="2">ISS417</strain>
    </source>
</reference>
<dbReference type="Proteomes" id="UP000055048">
    <property type="component" value="Unassembled WGS sequence"/>
</dbReference>
<comment type="caution">
    <text evidence="2">The sequence shown here is derived from an EMBL/GenBank/DDBJ whole genome shotgun (WGS) entry which is preliminary data.</text>
</comment>
<protein>
    <submittedName>
        <fullName evidence="2">Uncharacterized protein</fullName>
    </submittedName>
</protein>
<evidence type="ECO:0000256" key="1">
    <source>
        <dbReference type="SAM" id="SignalP"/>
    </source>
</evidence>
<name>A0A0V0TCQ7_9BILA</name>
<feature type="signal peptide" evidence="1">
    <location>
        <begin position="1"/>
        <end position="21"/>
    </location>
</feature>
<proteinExistence type="predicted"/>
<keyword evidence="1" id="KW-0732">Signal</keyword>
<dbReference type="OrthoDB" id="5914573at2759"/>
<evidence type="ECO:0000313" key="2">
    <source>
        <dbReference type="EMBL" id="KRX36375.1"/>
    </source>
</evidence>
<gene>
    <name evidence="2" type="ORF">T05_4851</name>
</gene>
<organism evidence="2 3">
    <name type="scientific">Trichinella murrelli</name>
    <dbReference type="NCBI Taxonomy" id="144512"/>
    <lineage>
        <taxon>Eukaryota</taxon>
        <taxon>Metazoa</taxon>
        <taxon>Ecdysozoa</taxon>
        <taxon>Nematoda</taxon>
        <taxon>Enoplea</taxon>
        <taxon>Dorylaimia</taxon>
        <taxon>Trichinellida</taxon>
        <taxon>Trichinellidae</taxon>
        <taxon>Trichinella</taxon>
    </lineage>
</organism>
<dbReference type="AlphaFoldDB" id="A0A0V0TCQ7"/>
<evidence type="ECO:0000313" key="3">
    <source>
        <dbReference type="Proteomes" id="UP000055048"/>
    </source>
</evidence>
<keyword evidence="3" id="KW-1185">Reference proteome</keyword>
<dbReference type="EMBL" id="JYDJ01000368">
    <property type="protein sequence ID" value="KRX36375.1"/>
    <property type="molecule type" value="Genomic_DNA"/>
</dbReference>
<accession>A0A0V0TCQ7</accession>